<feature type="region of interest" description="Disordered" evidence="1">
    <location>
        <begin position="1"/>
        <end position="35"/>
    </location>
</feature>
<proteinExistence type="predicted"/>
<sequence length="68" mass="7572">MANTGKNGPPVNPITLTPSSSAKNESNPKVSKDTQLVPDRYQVLYEYCFTHSENLQVGRPSDWKNSSF</sequence>
<accession>A0ABP0XYU4</accession>
<protein>
    <submittedName>
        <fullName evidence="2">Uncharacterized protein</fullName>
    </submittedName>
</protein>
<feature type="compositionally biased region" description="Polar residues" evidence="1">
    <location>
        <begin position="14"/>
        <end position="29"/>
    </location>
</feature>
<evidence type="ECO:0000256" key="1">
    <source>
        <dbReference type="SAM" id="MobiDB-lite"/>
    </source>
</evidence>
<dbReference type="Proteomes" id="UP001642487">
    <property type="component" value="Chromosome 10"/>
</dbReference>
<evidence type="ECO:0000313" key="2">
    <source>
        <dbReference type="EMBL" id="CAK9311885.1"/>
    </source>
</evidence>
<reference evidence="2 3" key="1">
    <citation type="submission" date="2024-03" db="EMBL/GenBank/DDBJ databases">
        <authorList>
            <person name="Gkanogiannis A."/>
            <person name="Becerra Lopez-Lavalle L."/>
        </authorList>
    </citation>
    <scope>NUCLEOTIDE SEQUENCE [LARGE SCALE GENOMIC DNA]</scope>
</reference>
<evidence type="ECO:0000313" key="3">
    <source>
        <dbReference type="Proteomes" id="UP001642487"/>
    </source>
</evidence>
<organism evidence="2 3">
    <name type="scientific">Citrullus colocynthis</name>
    <name type="common">colocynth</name>
    <dbReference type="NCBI Taxonomy" id="252529"/>
    <lineage>
        <taxon>Eukaryota</taxon>
        <taxon>Viridiplantae</taxon>
        <taxon>Streptophyta</taxon>
        <taxon>Embryophyta</taxon>
        <taxon>Tracheophyta</taxon>
        <taxon>Spermatophyta</taxon>
        <taxon>Magnoliopsida</taxon>
        <taxon>eudicotyledons</taxon>
        <taxon>Gunneridae</taxon>
        <taxon>Pentapetalae</taxon>
        <taxon>rosids</taxon>
        <taxon>fabids</taxon>
        <taxon>Cucurbitales</taxon>
        <taxon>Cucurbitaceae</taxon>
        <taxon>Benincaseae</taxon>
        <taxon>Citrullus</taxon>
    </lineage>
</organism>
<name>A0ABP0XYU4_9ROSI</name>
<gene>
    <name evidence="2" type="ORF">CITCOLO1_LOCUS3559</name>
</gene>
<keyword evidence="3" id="KW-1185">Reference proteome</keyword>
<dbReference type="EMBL" id="OZ021744">
    <property type="protein sequence ID" value="CAK9311885.1"/>
    <property type="molecule type" value="Genomic_DNA"/>
</dbReference>